<reference evidence="2 3" key="1">
    <citation type="journal article" date="2003" name="Nature">
        <title>The genome sequence of the filamentous fungus Neurospora crassa.</title>
        <authorList>
            <person name="Galagan J.E."/>
            <person name="Calvo S.E."/>
            <person name="Borkovich K.A."/>
            <person name="Selker E.U."/>
            <person name="Read N.D."/>
            <person name="Jaffe D."/>
            <person name="FitzHugh W."/>
            <person name="Ma L.J."/>
            <person name="Smirnov S."/>
            <person name="Purcell S."/>
            <person name="Rehman B."/>
            <person name="Elkins T."/>
            <person name="Engels R."/>
            <person name="Wang S."/>
            <person name="Nielsen C.B."/>
            <person name="Butler J."/>
            <person name="Endrizzi M."/>
            <person name="Qui D."/>
            <person name="Ianakiev P."/>
            <person name="Bell-Pedersen D."/>
            <person name="Nelson M.A."/>
            <person name="Werner-Washburne M."/>
            <person name="Selitrennikoff C.P."/>
            <person name="Kinsey J.A."/>
            <person name="Braun E.L."/>
            <person name="Zelter A."/>
            <person name="Schulte U."/>
            <person name="Kothe G.O."/>
            <person name="Jedd G."/>
            <person name="Mewes W."/>
            <person name="Staben C."/>
            <person name="Marcotte E."/>
            <person name="Greenberg D."/>
            <person name="Roy A."/>
            <person name="Foley K."/>
            <person name="Naylor J."/>
            <person name="Stange-Thomann N."/>
            <person name="Barrett R."/>
            <person name="Gnerre S."/>
            <person name="Kamal M."/>
            <person name="Kamvysselis M."/>
            <person name="Mauceli E."/>
            <person name="Bielke C."/>
            <person name="Rudd S."/>
            <person name="Frishman D."/>
            <person name="Krystofova S."/>
            <person name="Rasmussen C."/>
            <person name="Metzenberg R.L."/>
            <person name="Perkins D.D."/>
            <person name="Kroken S."/>
            <person name="Cogoni C."/>
            <person name="Macino G."/>
            <person name="Catcheside D."/>
            <person name="Li W."/>
            <person name="Pratt R.J."/>
            <person name="Osmani S.A."/>
            <person name="DeSouza C.P."/>
            <person name="Glass L."/>
            <person name="Orbach M.J."/>
            <person name="Berglund J.A."/>
            <person name="Voelker R."/>
            <person name="Yarden O."/>
            <person name="Plamann M."/>
            <person name="Seiler S."/>
            <person name="Dunlap J."/>
            <person name="Radford A."/>
            <person name="Aramayo R."/>
            <person name="Natvig D.O."/>
            <person name="Alex L.A."/>
            <person name="Mannhaupt G."/>
            <person name="Ebbole D.J."/>
            <person name="Freitag M."/>
            <person name="Paulsen I."/>
            <person name="Sachs M.S."/>
            <person name="Lander E.S."/>
            <person name="Nusbaum C."/>
            <person name="Birren B."/>
        </authorList>
    </citation>
    <scope>NUCLEOTIDE SEQUENCE [LARGE SCALE GENOMIC DNA]</scope>
    <source>
        <strain evidence="3">ATCC 24698 / 74-OR23-1A / CBS 708.71 / DSM 1257 / FGSC 987</strain>
    </source>
</reference>
<keyword evidence="3" id="KW-1185">Reference proteome</keyword>
<evidence type="ECO:0000256" key="1">
    <source>
        <dbReference type="SAM" id="MobiDB-lite"/>
    </source>
</evidence>
<accession>Q7SDL0</accession>
<dbReference type="OrthoDB" id="427518at2759"/>
<sequence length="81" mass="9451">MSLNRWATQKALPQSVSRTPAQRYRDVSTRKAKSPRSRRPPRKSWESGNEKSEFNWATDKDEGVVKDFAKARILLYMHESV</sequence>
<proteinExistence type="predicted"/>
<evidence type="ECO:0000313" key="2">
    <source>
        <dbReference type="EMBL" id="EAA34850.1"/>
    </source>
</evidence>
<gene>
    <name evidence="2" type="ORF">NCU00534</name>
</gene>
<feature type="compositionally biased region" description="Basic residues" evidence="1">
    <location>
        <begin position="30"/>
        <end position="42"/>
    </location>
</feature>
<name>Q7SDL0_NEUCR</name>
<dbReference type="Proteomes" id="UP000001805">
    <property type="component" value="Chromosome 1, Linkage Group I"/>
</dbReference>
<dbReference type="PaxDb" id="5141-EFNCRP00000000626"/>
<dbReference type="GeneID" id="3880235"/>
<dbReference type="VEuPathDB" id="FungiDB:NCU00534"/>
<dbReference type="EMBL" id="CM002236">
    <property type="protein sequence ID" value="EAA34850.1"/>
    <property type="molecule type" value="Genomic_DNA"/>
</dbReference>
<dbReference type="RefSeq" id="XP_964086.1">
    <property type="nucleotide sequence ID" value="XM_958993.2"/>
</dbReference>
<protein>
    <submittedName>
        <fullName evidence="2">Uncharacterized protein</fullName>
    </submittedName>
</protein>
<dbReference type="HOGENOM" id="CLU_2574435_0_0_1"/>
<feature type="compositionally biased region" description="Polar residues" evidence="1">
    <location>
        <begin position="1"/>
        <end position="20"/>
    </location>
</feature>
<organism evidence="2 3">
    <name type="scientific">Neurospora crassa (strain ATCC 24698 / 74-OR23-1A / CBS 708.71 / DSM 1257 / FGSC 987)</name>
    <dbReference type="NCBI Taxonomy" id="367110"/>
    <lineage>
        <taxon>Eukaryota</taxon>
        <taxon>Fungi</taxon>
        <taxon>Dikarya</taxon>
        <taxon>Ascomycota</taxon>
        <taxon>Pezizomycotina</taxon>
        <taxon>Sordariomycetes</taxon>
        <taxon>Sordariomycetidae</taxon>
        <taxon>Sordariales</taxon>
        <taxon>Sordariaceae</taxon>
        <taxon>Neurospora</taxon>
    </lineage>
</organism>
<evidence type="ECO:0000313" key="3">
    <source>
        <dbReference type="Proteomes" id="UP000001805"/>
    </source>
</evidence>
<feature type="region of interest" description="Disordered" evidence="1">
    <location>
        <begin position="1"/>
        <end position="51"/>
    </location>
</feature>
<dbReference type="AlphaFoldDB" id="Q7SDL0"/>
<dbReference type="KEGG" id="ncr:NCU00534"/>
<dbReference type="InParanoid" id="Q7SDL0"/>